<gene>
    <name evidence="2" type="ORF">OSTQU699_LOCUS2397</name>
</gene>
<accession>A0A8S1IPH0</accession>
<keyword evidence="3" id="KW-1185">Reference proteome</keyword>
<sequence length="73" mass="8431">MSMGLQLDGLRDKTRDLKRQEEEQETGEDVKCLLKLPDGEEKMETFKLGTMVSYVKAYIQKNYGFAMAQQVHT</sequence>
<protein>
    <submittedName>
        <fullName evidence="2">Uncharacterized protein</fullName>
    </submittedName>
</protein>
<dbReference type="AlphaFoldDB" id="A0A8S1IPH0"/>
<feature type="region of interest" description="Disordered" evidence="1">
    <location>
        <begin position="1"/>
        <end position="28"/>
    </location>
</feature>
<evidence type="ECO:0000256" key="1">
    <source>
        <dbReference type="SAM" id="MobiDB-lite"/>
    </source>
</evidence>
<name>A0A8S1IPH0_9CHLO</name>
<dbReference type="EMBL" id="CAJHUC010000595">
    <property type="protein sequence ID" value="CAD7697036.1"/>
    <property type="molecule type" value="Genomic_DNA"/>
</dbReference>
<organism evidence="2 3">
    <name type="scientific">Ostreobium quekettii</name>
    <dbReference type="NCBI Taxonomy" id="121088"/>
    <lineage>
        <taxon>Eukaryota</taxon>
        <taxon>Viridiplantae</taxon>
        <taxon>Chlorophyta</taxon>
        <taxon>core chlorophytes</taxon>
        <taxon>Ulvophyceae</taxon>
        <taxon>TCBD clade</taxon>
        <taxon>Bryopsidales</taxon>
        <taxon>Ostreobineae</taxon>
        <taxon>Ostreobiaceae</taxon>
        <taxon>Ostreobium</taxon>
    </lineage>
</organism>
<evidence type="ECO:0000313" key="3">
    <source>
        <dbReference type="Proteomes" id="UP000708148"/>
    </source>
</evidence>
<dbReference type="OrthoDB" id="533313at2759"/>
<feature type="compositionally biased region" description="Basic and acidic residues" evidence="1">
    <location>
        <begin position="9"/>
        <end position="21"/>
    </location>
</feature>
<dbReference type="Proteomes" id="UP000708148">
    <property type="component" value="Unassembled WGS sequence"/>
</dbReference>
<reference evidence="2" key="1">
    <citation type="submission" date="2020-12" db="EMBL/GenBank/DDBJ databases">
        <authorList>
            <person name="Iha C."/>
        </authorList>
    </citation>
    <scope>NUCLEOTIDE SEQUENCE</scope>
</reference>
<evidence type="ECO:0000313" key="2">
    <source>
        <dbReference type="EMBL" id="CAD7697036.1"/>
    </source>
</evidence>
<comment type="caution">
    <text evidence="2">The sequence shown here is derived from an EMBL/GenBank/DDBJ whole genome shotgun (WGS) entry which is preliminary data.</text>
</comment>
<proteinExistence type="predicted"/>